<feature type="compositionally biased region" description="Polar residues" evidence="1">
    <location>
        <begin position="322"/>
        <end position="332"/>
    </location>
</feature>
<reference evidence="4" key="1">
    <citation type="submission" date="2023-07" db="EMBL/GenBank/DDBJ databases">
        <title>Whole genome sequence analysis of rice epiphytic Sphingomonas sanguinis OsEp_Plm_15B2.</title>
        <authorList>
            <person name="Sahu K.P."/>
            <person name="Asharani P."/>
            <person name="Reddy B."/>
            <person name="Kumar A."/>
        </authorList>
    </citation>
    <scope>NUCLEOTIDE SEQUENCE [LARGE SCALE GENOMIC DNA]</scope>
    <source>
        <strain evidence="4">OsEp_Plm_15B2</strain>
    </source>
</reference>
<proteinExistence type="predicted"/>
<evidence type="ECO:0000256" key="1">
    <source>
        <dbReference type="SAM" id="MobiDB-lite"/>
    </source>
</evidence>
<keyword evidence="4" id="KW-1185">Reference proteome</keyword>
<dbReference type="InterPro" id="IPR013830">
    <property type="entry name" value="SGNH_hydro"/>
</dbReference>
<dbReference type="GO" id="GO:0016787">
    <property type="term" value="F:hydrolase activity"/>
    <property type="evidence" value="ECO:0007669"/>
    <property type="project" value="UniProtKB-KW"/>
</dbReference>
<dbReference type="Gene3D" id="3.40.50.1110">
    <property type="entry name" value="SGNH hydrolase"/>
    <property type="match status" value="1"/>
</dbReference>
<accession>A0ABU5LPF5</accession>
<name>A0ABU5LPF5_9SPHN</name>
<evidence type="ECO:0000313" key="3">
    <source>
        <dbReference type="EMBL" id="MDZ7281819.1"/>
    </source>
</evidence>
<dbReference type="CDD" id="cd00229">
    <property type="entry name" value="SGNH_hydrolase"/>
    <property type="match status" value="1"/>
</dbReference>
<comment type="caution">
    <text evidence="3">The sequence shown here is derived from an EMBL/GenBank/DDBJ whole genome shotgun (WGS) entry which is preliminary data.</text>
</comment>
<keyword evidence="3" id="KW-0378">Hydrolase</keyword>
<sequence length="412" mass="42738">MPRTSGNGGGLSASTLARSDPRRTLYPAALRHVGNRVALANQKSGAQTRSGWRCWQMSYVPLTAIQVGIWNGHINSALSGVETGCGGPLTVALSVEYPLGTFTRLTWNGAAMGMVADNAVGLTDLVPLPVAIPPYARFRIAGDYRYLSGGTVPSCGWSNVCDRGMGDEYQVGTTDDFTMNATVLGSGPANAVFPVLVRGRSDRPVWGVVGDSITAGVGDTLFDPSGGRGLVGRALAEWGPHLNYGVPGDRATWYAVGSTRRRQMLALGGATAAVLQLGINDITSGRTATQLAADRATIRSALSGVSVYDTTLPPTTSSSDSWRTAANQTVAPSSTQRTAFNTALRSGPMPGSAGVIDIAGHLETSTAFEHGPVLDGGVWNPRFMAGGDGTHPSTAGLIAVKPVVQAALSVLR</sequence>
<dbReference type="Proteomes" id="UP001292182">
    <property type="component" value="Unassembled WGS sequence"/>
</dbReference>
<feature type="region of interest" description="Disordered" evidence="1">
    <location>
        <begin position="313"/>
        <end position="332"/>
    </location>
</feature>
<feature type="domain" description="SGNH hydrolase-type esterase" evidence="2">
    <location>
        <begin position="208"/>
        <end position="396"/>
    </location>
</feature>
<dbReference type="InterPro" id="IPR036514">
    <property type="entry name" value="SGNH_hydro_sf"/>
</dbReference>
<evidence type="ECO:0000259" key="2">
    <source>
        <dbReference type="Pfam" id="PF13472"/>
    </source>
</evidence>
<gene>
    <name evidence="3" type="ORF">N4G62_07245</name>
</gene>
<dbReference type="Pfam" id="PF13472">
    <property type="entry name" value="Lipase_GDSL_2"/>
    <property type="match status" value="1"/>
</dbReference>
<dbReference type="EMBL" id="JAOBTW010000007">
    <property type="protein sequence ID" value="MDZ7281819.1"/>
    <property type="molecule type" value="Genomic_DNA"/>
</dbReference>
<evidence type="ECO:0000313" key="4">
    <source>
        <dbReference type="Proteomes" id="UP001292182"/>
    </source>
</evidence>
<protein>
    <submittedName>
        <fullName evidence="3">SGNH/GDSL hydrolase family protein</fullName>
    </submittedName>
</protein>
<organism evidence="3 4">
    <name type="scientific">Sphingomonas sanguinis</name>
    <dbReference type="NCBI Taxonomy" id="33051"/>
    <lineage>
        <taxon>Bacteria</taxon>
        <taxon>Pseudomonadati</taxon>
        <taxon>Pseudomonadota</taxon>
        <taxon>Alphaproteobacteria</taxon>
        <taxon>Sphingomonadales</taxon>
        <taxon>Sphingomonadaceae</taxon>
        <taxon>Sphingomonas</taxon>
    </lineage>
</organism>
<dbReference type="RefSeq" id="WP_322539040.1">
    <property type="nucleotide sequence ID" value="NZ_JAOBTW010000007.1"/>
</dbReference>
<dbReference type="SUPFAM" id="SSF52266">
    <property type="entry name" value="SGNH hydrolase"/>
    <property type="match status" value="1"/>
</dbReference>